<dbReference type="GO" id="GO:0006355">
    <property type="term" value="P:regulation of DNA-templated transcription"/>
    <property type="evidence" value="ECO:0007669"/>
    <property type="project" value="InterPro"/>
</dbReference>
<dbReference type="Gene3D" id="1.10.1220.10">
    <property type="entry name" value="Met repressor-like"/>
    <property type="match status" value="1"/>
</dbReference>
<proteinExistence type="predicted"/>
<reference evidence="1 2" key="1">
    <citation type="journal article" date="2019" name="Syst. Appl. Microbiol.">
        <title>Characterization of Bifidobacterium species in feaces of the Egyptian fruit bat: Description of B. vespertilionis sp. nov. and B. rousetti sp. nov.</title>
        <authorList>
            <person name="Modesto M."/>
            <person name="Satti M."/>
            <person name="Watanabe K."/>
            <person name="Puglisi E."/>
            <person name="Morelli L."/>
            <person name="Huang C.-H."/>
            <person name="Liou J.-S."/>
            <person name="Miyashita M."/>
            <person name="Tamura T."/>
            <person name="Saito S."/>
            <person name="Mori K."/>
            <person name="Huang L."/>
            <person name="Sciavilla P."/>
            <person name="Sandri C."/>
            <person name="Spiezio C."/>
            <person name="Vitali F."/>
            <person name="Cavalieri D."/>
            <person name="Perpetuini G."/>
            <person name="Tofalo R."/>
            <person name="Bonetti A."/>
            <person name="Arita M."/>
            <person name="Mattarelli P."/>
        </authorList>
    </citation>
    <scope>NUCLEOTIDE SEQUENCE [LARGE SCALE GENOMIC DNA]</scope>
    <source>
        <strain evidence="1 2">RST7</strain>
    </source>
</reference>
<gene>
    <name evidence="1" type="ORF">EMO89_09730</name>
</gene>
<evidence type="ECO:0000313" key="1">
    <source>
        <dbReference type="EMBL" id="KAA8827911.1"/>
    </source>
</evidence>
<organism evidence="1 2">
    <name type="scientific">Bifidobacterium tissieri</name>
    <dbReference type="NCBI Taxonomy" id="1630162"/>
    <lineage>
        <taxon>Bacteria</taxon>
        <taxon>Bacillati</taxon>
        <taxon>Actinomycetota</taxon>
        <taxon>Actinomycetes</taxon>
        <taxon>Bifidobacteriales</taxon>
        <taxon>Bifidobacteriaceae</taxon>
        <taxon>Bifidobacterium</taxon>
    </lineage>
</organism>
<dbReference type="Pfam" id="PF04221">
    <property type="entry name" value="RelB"/>
    <property type="match status" value="1"/>
</dbReference>
<accession>A0A5M9ZJW6</accession>
<dbReference type="Proteomes" id="UP000412028">
    <property type="component" value="Unassembled WGS sequence"/>
</dbReference>
<protein>
    <recommendedName>
        <fullName evidence="3">RelB antitoxin</fullName>
    </recommendedName>
</protein>
<name>A0A5M9ZJW6_9BIFI</name>
<dbReference type="AlphaFoldDB" id="A0A5M9ZJW6"/>
<dbReference type="InterPro" id="IPR007337">
    <property type="entry name" value="RelB/DinJ"/>
</dbReference>
<evidence type="ECO:0000313" key="2">
    <source>
        <dbReference type="Proteomes" id="UP000412028"/>
    </source>
</evidence>
<dbReference type="RefSeq" id="WP_150381913.1">
    <property type="nucleotide sequence ID" value="NZ_RZUI01000015.1"/>
</dbReference>
<comment type="caution">
    <text evidence="1">The sequence shown here is derived from an EMBL/GenBank/DDBJ whole genome shotgun (WGS) entry which is preliminary data.</text>
</comment>
<dbReference type="EMBL" id="RZUI01000015">
    <property type="protein sequence ID" value="KAA8827911.1"/>
    <property type="molecule type" value="Genomic_DNA"/>
</dbReference>
<dbReference type="OrthoDB" id="3174770at2"/>
<dbReference type="InterPro" id="IPR013321">
    <property type="entry name" value="Arc_rbn_hlx_hlx"/>
</dbReference>
<sequence length="97" mass="10965">MPTATVSASVDVNTKAIANAYIKEAGLTPNELIRRLWESIANTGVVPEFTDSDNMRRQARLQAYEKTQHLITELPHGTALDTMSYEEMREELENRTI</sequence>
<evidence type="ECO:0008006" key="3">
    <source>
        <dbReference type="Google" id="ProtNLM"/>
    </source>
</evidence>